<evidence type="ECO:0000256" key="1">
    <source>
        <dbReference type="SAM" id="MobiDB-lite"/>
    </source>
</evidence>
<dbReference type="PROSITE" id="PS50010">
    <property type="entry name" value="DH_2"/>
    <property type="match status" value="1"/>
</dbReference>
<dbReference type="EMBL" id="SFCI01001030">
    <property type="protein sequence ID" value="TFY76998.1"/>
    <property type="molecule type" value="Genomic_DNA"/>
</dbReference>
<feature type="domain" description="DH" evidence="2">
    <location>
        <begin position="364"/>
        <end position="517"/>
    </location>
</feature>
<dbReference type="PANTHER" id="PTHR12673:SF159">
    <property type="entry name" value="LD03170P"/>
    <property type="match status" value="1"/>
</dbReference>
<gene>
    <name evidence="3" type="ORF">EWM64_g7014</name>
</gene>
<evidence type="ECO:0000313" key="4">
    <source>
        <dbReference type="Proteomes" id="UP000298061"/>
    </source>
</evidence>
<dbReference type="STRING" id="135208.A0A4Y9ZU18"/>
<feature type="compositionally biased region" description="Polar residues" evidence="1">
    <location>
        <begin position="296"/>
        <end position="307"/>
    </location>
</feature>
<dbReference type="GO" id="GO:0005085">
    <property type="term" value="F:guanyl-nucleotide exchange factor activity"/>
    <property type="evidence" value="ECO:0007669"/>
    <property type="project" value="InterPro"/>
</dbReference>
<keyword evidence="4" id="KW-1185">Reference proteome</keyword>
<dbReference type="SMART" id="SM00325">
    <property type="entry name" value="RhoGEF"/>
    <property type="match status" value="1"/>
</dbReference>
<sequence length="548" mass="61752">MSRPSDDVGRSRRTSFEQQQQQAYEEQSDEASLSEYPSDADEDREDGFAEDLTPKLQASQRQSPYLNMPSRSHPPPEPRAPLRHAEQPPPSRSPSHLPVPQTQRKTSDHTTRARHPGTSSANPDGGHLNRTPKVTFARPPPTQHNPAKPSAPPSRRRSGHAADGAFPGPERHRDSYAGPDRLSKDLLVSDAYRLRKSSGIAEAREREAFGLPPLSPPKAVSPLTHATSVSSLGSDRWQDDGDDLTQSAEAIFERLGHDIDDPPRRSSAIYRAQTAPPPPHAHEPDVARSNRDHGPQASQSGATLSESESIHSIYEDEVPPRPWQQRERDLPALYPDPDGRTWRSTLPPSAYQSLLERYGETEMQRQQAIWELYESERTFVRRLRTIIHLFIRPLRVQGTKAWISGVPGEVSRLFDWLEDIINLHAQISTSLHSALTEQYPVVIRVAEVIRRFVPRLEVHQPYIVRVEQVVLMIKKAVGEGRSDFGEFVRLQEEQEECQGWSLEAFMAEPVNRLVDYPASFRVGGFYIVRERCADQVPSVFGSLLRAVM</sequence>
<organism evidence="3 4">
    <name type="scientific">Hericium alpestre</name>
    <dbReference type="NCBI Taxonomy" id="135208"/>
    <lineage>
        <taxon>Eukaryota</taxon>
        <taxon>Fungi</taxon>
        <taxon>Dikarya</taxon>
        <taxon>Basidiomycota</taxon>
        <taxon>Agaricomycotina</taxon>
        <taxon>Agaricomycetes</taxon>
        <taxon>Russulales</taxon>
        <taxon>Hericiaceae</taxon>
        <taxon>Hericium</taxon>
    </lineage>
</organism>
<dbReference type="InterPro" id="IPR035899">
    <property type="entry name" value="DBL_dom_sf"/>
</dbReference>
<dbReference type="InterPro" id="IPR051092">
    <property type="entry name" value="FYVE_RhoGEF_PH"/>
</dbReference>
<proteinExistence type="predicted"/>
<dbReference type="Proteomes" id="UP000298061">
    <property type="component" value="Unassembled WGS sequence"/>
</dbReference>
<name>A0A4Y9ZU18_9AGAM</name>
<feature type="compositionally biased region" description="Basic and acidic residues" evidence="1">
    <location>
        <begin position="1"/>
        <end position="10"/>
    </location>
</feature>
<dbReference type="OrthoDB" id="1716625at2759"/>
<evidence type="ECO:0000313" key="3">
    <source>
        <dbReference type="EMBL" id="TFY76998.1"/>
    </source>
</evidence>
<protein>
    <recommendedName>
        <fullName evidence="2">DH domain-containing protein</fullName>
    </recommendedName>
</protein>
<dbReference type="GO" id="GO:0005737">
    <property type="term" value="C:cytoplasm"/>
    <property type="evidence" value="ECO:0007669"/>
    <property type="project" value="TreeGrafter"/>
</dbReference>
<feature type="compositionally biased region" description="Basic and acidic residues" evidence="1">
    <location>
        <begin position="251"/>
        <end position="264"/>
    </location>
</feature>
<feature type="compositionally biased region" description="Acidic residues" evidence="1">
    <location>
        <begin position="38"/>
        <end position="49"/>
    </location>
</feature>
<feature type="compositionally biased region" description="Polar residues" evidence="1">
    <location>
        <begin position="224"/>
        <end position="233"/>
    </location>
</feature>
<dbReference type="Pfam" id="PF00621">
    <property type="entry name" value="RhoGEF"/>
    <property type="match status" value="1"/>
</dbReference>
<dbReference type="SUPFAM" id="SSF48065">
    <property type="entry name" value="DBL homology domain (DH-domain)"/>
    <property type="match status" value="1"/>
</dbReference>
<reference evidence="3 4" key="1">
    <citation type="submission" date="2019-02" db="EMBL/GenBank/DDBJ databases">
        <title>Genome sequencing of the rare red list fungi Hericium alpestre (H. flagellum).</title>
        <authorList>
            <person name="Buettner E."/>
            <person name="Kellner H."/>
        </authorList>
    </citation>
    <scope>NUCLEOTIDE SEQUENCE [LARGE SCALE GENOMIC DNA]</scope>
    <source>
        <strain evidence="3 4">DSM 108284</strain>
    </source>
</reference>
<dbReference type="Gene3D" id="1.20.900.10">
    <property type="entry name" value="Dbl homology (DH) domain"/>
    <property type="match status" value="1"/>
</dbReference>
<feature type="compositionally biased region" description="Basic and acidic residues" evidence="1">
    <location>
        <begin position="280"/>
        <end position="294"/>
    </location>
</feature>
<accession>A0A4Y9ZU18</accession>
<dbReference type="PANTHER" id="PTHR12673">
    <property type="entry name" value="FACIOGENITAL DYSPLASIA PROTEIN"/>
    <property type="match status" value="1"/>
</dbReference>
<feature type="region of interest" description="Disordered" evidence="1">
    <location>
        <begin position="200"/>
        <end position="346"/>
    </location>
</feature>
<dbReference type="AlphaFoldDB" id="A0A4Y9ZU18"/>
<comment type="caution">
    <text evidence="3">The sequence shown here is derived from an EMBL/GenBank/DDBJ whole genome shotgun (WGS) entry which is preliminary data.</text>
</comment>
<feature type="compositionally biased region" description="Polar residues" evidence="1">
    <location>
        <begin position="56"/>
        <end position="65"/>
    </location>
</feature>
<dbReference type="InterPro" id="IPR000219">
    <property type="entry name" value="DH_dom"/>
</dbReference>
<evidence type="ECO:0000259" key="2">
    <source>
        <dbReference type="PROSITE" id="PS50010"/>
    </source>
</evidence>
<feature type="region of interest" description="Disordered" evidence="1">
    <location>
        <begin position="1"/>
        <end position="183"/>
    </location>
</feature>